<feature type="region of interest" description="Disordered" evidence="2">
    <location>
        <begin position="98"/>
        <end position="136"/>
    </location>
</feature>
<proteinExistence type="predicted"/>
<dbReference type="Pfam" id="PF00017">
    <property type="entry name" value="SH2"/>
    <property type="match status" value="1"/>
</dbReference>
<accession>A0A3S1B2F7</accession>
<gene>
    <name evidence="4" type="ORF">EGW08_017803</name>
</gene>
<evidence type="ECO:0000259" key="3">
    <source>
        <dbReference type="PROSITE" id="PS50001"/>
    </source>
</evidence>
<protein>
    <recommendedName>
        <fullName evidence="3">SH2 domain-containing protein</fullName>
    </recommendedName>
</protein>
<feature type="region of interest" description="Disordered" evidence="2">
    <location>
        <begin position="41"/>
        <end position="63"/>
    </location>
</feature>
<dbReference type="InterPro" id="IPR036860">
    <property type="entry name" value="SH2_dom_sf"/>
</dbReference>
<organism evidence="4 5">
    <name type="scientific">Elysia chlorotica</name>
    <name type="common">Eastern emerald elysia</name>
    <name type="synonym">Sea slug</name>
    <dbReference type="NCBI Taxonomy" id="188477"/>
    <lineage>
        <taxon>Eukaryota</taxon>
        <taxon>Metazoa</taxon>
        <taxon>Spiralia</taxon>
        <taxon>Lophotrochozoa</taxon>
        <taxon>Mollusca</taxon>
        <taxon>Gastropoda</taxon>
        <taxon>Heterobranchia</taxon>
        <taxon>Euthyneura</taxon>
        <taxon>Panpulmonata</taxon>
        <taxon>Sacoglossa</taxon>
        <taxon>Placobranchoidea</taxon>
        <taxon>Plakobranchidae</taxon>
        <taxon>Elysia</taxon>
    </lineage>
</organism>
<dbReference type="GO" id="GO:0005737">
    <property type="term" value="C:cytoplasm"/>
    <property type="evidence" value="ECO:0007669"/>
    <property type="project" value="TreeGrafter"/>
</dbReference>
<evidence type="ECO:0000313" key="4">
    <source>
        <dbReference type="EMBL" id="RUS74438.1"/>
    </source>
</evidence>
<evidence type="ECO:0000256" key="1">
    <source>
        <dbReference type="PROSITE-ProRule" id="PRU00191"/>
    </source>
</evidence>
<reference evidence="4 5" key="1">
    <citation type="submission" date="2019-01" db="EMBL/GenBank/DDBJ databases">
        <title>A draft genome assembly of the solar-powered sea slug Elysia chlorotica.</title>
        <authorList>
            <person name="Cai H."/>
            <person name="Li Q."/>
            <person name="Fang X."/>
            <person name="Li J."/>
            <person name="Curtis N.E."/>
            <person name="Altenburger A."/>
            <person name="Shibata T."/>
            <person name="Feng M."/>
            <person name="Maeda T."/>
            <person name="Schwartz J.A."/>
            <person name="Shigenobu S."/>
            <person name="Lundholm N."/>
            <person name="Nishiyama T."/>
            <person name="Yang H."/>
            <person name="Hasebe M."/>
            <person name="Li S."/>
            <person name="Pierce S.K."/>
            <person name="Wang J."/>
        </authorList>
    </citation>
    <scope>NUCLEOTIDE SEQUENCE [LARGE SCALE GENOMIC DNA]</scope>
    <source>
        <strain evidence="4">EC2010</strain>
        <tissue evidence="4">Whole organism of an adult</tissue>
    </source>
</reference>
<dbReference type="STRING" id="188477.A0A3S1B2F7"/>
<dbReference type="OrthoDB" id="10003345at2759"/>
<dbReference type="PROSITE" id="PS50001">
    <property type="entry name" value="SH2"/>
    <property type="match status" value="1"/>
</dbReference>
<feature type="region of interest" description="Disordered" evidence="2">
    <location>
        <begin position="219"/>
        <end position="249"/>
    </location>
</feature>
<dbReference type="Gene3D" id="3.30.505.10">
    <property type="entry name" value="SH2 domain"/>
    <property type="match status" value="1"/>
</dbReference>
<feature type="region of interest" description="Disordered" evidence="2">
    <location>
        <begin position="277"/>
        <end position="314"/>
    </location>
</feature>
<evidence type="ECO:0000256" key="2">
    <source>
        <dbReference type="SAM" id="MobiDB-lite"/>
    </source>
</evidence>
<dbReference type="SUPFAM" id="SSF55550">
    <property type="entry name" value="SH2 domain"/>
    <property type="match status" value="1"/>
</dbReference>
<keyword evidence="1" id="KW-0727">SH2 domain</keyword>
<dbReference type="Proteomes" id="UP000271974">
    <property type="component" value="Unassembled WGS sequence"/>
</dbReference>
<dbReference type="SMART" id="SM00252">
    <property type="entry name" value="SH2"/>
    <property type="match status" value="1"/>
</dbReference>
<sequence>MLQQILEQMYIEPELLEELSEDQKQMLFYKMRQEQVRKWKLHEAKMDEEEKKNNKTSKSDKKRVDFLKGRDGCDWVWVMGEHANDKSIEQILEEEAHKEAQKLADAEAQAQREREEAELHRQMEEEKQRIIKENEERELRIKKEQEEAERNKSIREAQLMMERMELEKKKREEEEKKRLAEIEAEEKRARRRSREMAESIREKRSSEIFSTLQRKRMDMEKLAEESSAEVETHWKEQEQKAKEAESHLRESARKARVEYNESLRRSFTVLQAAQGLAAGGNKGSPKPPLPPKKHLMVTSAPGMTNKKPRPLRPKNREMIVSWFQKEEGPKKSGLDPDTGKPAEWFHGIINRKESEDILAGKETGAFIVRVSERVWGYTLSYKEDNRLKHFLIDASDLGYQFFGADQTIHPSLVDLVKFHKETPITLSGQEKLIIPCGQISDPPNYADLFDKKAAASVTS</sequence>
<evidence type="ECO:0000313" key="5">
    <source>
        <dbReference type="Proteomes" id="UP000271974"/>
    </source>
</evidence>
<dbReference type="EMBL" id="RQTK01000831">
    <property type="protein sequence ID" value="RUS74438.1"/>
    <property type="molecule type" value="Genomic_DNA"/>
</dbReference>
<name>A0A3S1B2F7_ELYCH</name>
<dbReference type="AlphaFoldDB" id="A0A3S1B2F7"/>
<keyword evidence="5" id="KW-1185">Reference proteome</keyword>
<dbReference type="PRINTS" id="PR00401">
    <property type="entry name" value="SH2DOMAIN"/>
</dbReference>
<dbReference type="InterPro" id="IPR000980">
    <property type="entry name" value="SH2"/>
</dbReference>
<comment type="caution">
    <text evidence="4">The sequence shown here is derived from an EMBL/GenBank/DDBJ whole genome shotgun (WGS) entry which is preliminary data.</text>
</comment>
<dbReference type="PANTHER" id="PTHR14388">
    <property type="entry name" value="T CELL-SPECIFIC ADAPTER PROTEIN TSAD"/>
    <property type="match status" value="1"/>
</dbReference>
<feature type="domain" description="SH2" evidence="3">
    <location>
        <begin position="344"/>
        <end position="436"/>
    </location>
</feature>
<dbReference type="PANTHER" id="PTHR14388:SF17">
    <property type="entry name" value="SH2 DOMAIN-CONTAINING PROTEIN"/>
    <property type="match status" value="1"/>
</dbReference>